<dbReference type="EMBL" id="CP051678">
    <property type="protein sequence ID" value="QJD81504.1"/>
    <property type="molecule type" value="Genomic_DNA"/>
</dbReference>
<name>A0A7L5DSN8_9BACT</name>
<evidence type="ECO:0000313" key="2">
    <source>
        <dbReference type="EMBL" id="QJD81504.1"/>
    </source>
</evidence>
<dbReference type="KEGG" id="srho:HH216_24335"/>
<accession>A0A7L5DSN8</accession>
<dbReference type="Pfam" id="PF19081">
    <property type="entry name" value="Ig_7"/>
    <property type="match status" value="1"/>
</dbReference>
<protein>
    <recommendedName>
        <fullName evidence="1">Ig-like domain-containing protein</fullName>
    </recommendedName>
</protein>
<reference evidence="2 3" key="1">
    <citation type="submission" date="2020-04" db="EMBL/GenBank/DDBJ databases">
        <title>Genome sequencing of novel species.</title>
        <authorList>
            <person name="Heo J."/>
            <person name="Kim S.-J."/>
            <person name="Kim J.-S."/>
            <person name="Hong S.-B."/>
            <person name="Kwon S.-W."/>
        </authorList>
    </citation>
    <scope>NUCLEOTIDE SEQUENCE [LARGE SCALE GENOMIC DNA]</scope>
    <source>
        <strain evidence="2 3">CJU-R4</strain>
        <plasmid evidence="2 3">unnamed1</plasmid>
    </source>
</reference>
<evidence type="ECO:0000259" key="1">
    <source>
        <dbReference type="Pfam" id="PF19081"/>
    </source>
</evidence>
<keyword evidence="3" id="KW-1185">Reference proteome</keyword>
<dbReference type="InterPro" id="IPR044023">
    <property type="entry name" value="Ig_7"/>
</dbReference>
<organism evidence="2 3">
    <name type="scientific">Spirosoma rhododendri</name>
    <dbReference type="NCBI Taxonomy" id="2728024"/>
    <lineage>
        <taxon>Bacteria</taxon>
        <taxon>Pseudomonadati</taxon>
        <taxon>Bacteroidota</taxon>
        <taxon>Cytophagia</taxon>
        <taxon>Cytophagales</taxon>
        <taxon>Cytophagaceae</taxon>
        <taxon>Spirosoma</taxon>
    </lineage>
</organism>
<dbReference type="AlphaFoldDB" id="A0A7L5DSN8"/>
<dbReference type="RefSeq" id="WP_169553522.1">
    <property type="nucleotide sequence ID" value="NZ_CP051678.1"/>
</dbReference>
<feature type="domain" description="Ig-like" evidence="1">
    <location>
        <begin position="24"/>
        <end position="108"/>
    </location>
</feature>
<gene>
    <name evidence="2" type="ORF">HH216_24335</name>
</gene>
<keyword evidence="2" id="KW-0614">Plasmid</keyword>
<sequence length="194" mass="19973">MSQTSAEGCQSERAVITVTVNPVPSAPLVSPTPVVYCQGALASPLTATATAPNGILSWYTQAVGGTPSPVYPTPSTAESEPPTRYYYVSQSINGCEGPRSTIAVTIRPAVAVSIVGLPGRLGQCAAPITLVGSPAGGTFTIDGLPATQLIPGNLSAGPHSVVYQYVSSGAARLRPPVQSSLTHCPWRRWSTVAR</sequence>
<proteinExistence type="predicted"/>
<dbReference type="Proteomes" id="UP000501128">
    <property type="component" value="Plasmid unnamed1"/>
</dbReference>
<geneLocation type="plasmid" evidence="2 3">
    <name>unnamed1</name>
</geneLocation>
<evidence type="ECO:0000313" key="3">
    <source>
        <dbReference type="Proteomes" id="UP000501128"/>
    </source>
</evidence>